<reference evidence="3" key="1">
    <citation type="journal article" date="2018" name="Nat. Microbiol.">
        <title>Leveraging single-cell genomics to expand the fungal tree of life.</title>
        <authorList>
            <person name="Ahrendt S.R."/>
            <person name="Quandt C.A."/>
            <person name="Ciobanu D."/>
            <person name="Clum A."/>
            <person name="Salamov A."/>
            <person name="Andreopoulos B."/>
            <person name="Cheng J.F."/>
            <person name="Woyke T."/>
            <person name="Pelin A."/>
            <person name="Henrissat B."/>
            <person name="Reynolds N.K."/>
            <person name="Benny G.L."/>
            <person name="Smith M.E."/>
            <person name="James T.Y."/>
            <person name="Grigoriev I.V."/>
        </authorList>
    </citation>
    <scope>NUCLEOTIDE SEQUENCE [LARGE SCALE GENOMIC DNA]</scope>
</reference>
<name>A0A4P9Y629_9FUNG</name>
<evidence type="ECO:0000256" key="1">
    <source>
        <dbReference type="SAM" id="MobiDB-lite"/>
    </source>
</evidence>
<gene>
    <name evidence="2" type="ORF">BJ684DRAFT_19163</name>
</gene>
<protein>
    <submittedName>
        <fullName evidence="2">Uncharacterized protein</fullName>
    </submittedName>
</protein>
<feature type="region of interest" description="Disordered" evidence="1">
    <location>
        <begin position="330"/>
        <end position="370"/>
    </location>
</feature>
<accession>A0A4P9Y629</accession>
<evidence type="ECO:0000313" key="2">
    <source>
        <dbReference type="EMBL" id="RKP14425.1"/>
    </source>
</evidence>
<dbReference type="Proteomes" id="UP000267251">
    <property type="component" value="Unassembled WGS sequence"/>
</dbReference>
<dbReference type="OrthoDB" id="10264956at2759"/>
<dbReference type="EMBL" id="KZ987836">
    <property type="protein sequence ID" value="RKP14425.1"/>
    <property type="molecule type" value="Genomic_DNA"/>
</dbReference>
<organism evidence="2 3">
    <name type="scientific">Piptocephalis cylindrospora</name>
    <dbReference type="NCBI Taxonomy" id="1907219"/>
    <lineage>
        <taxon>Eukaryota</taxon>
        <taxon>Fungi</taxon>
        <taxon>Fungi incertae sedis</taxon>
        <taxon>Zoopagomycota</taxon>
        <taxon>Zoopagomycotina</taxon>
        <taxon>Zoopagomycetes</taxon>
        <taxon>Zoopagales</taxon>
        <taxon>Piptocephalidaceae</taxon>
        <taxon>Piptocephalis</taxon>
    </lineage>
</organism>
<feature type="region of interest" description="Disordered" evidence="1">
    <location>
        <begin position="166"/>
        <end position="187"/>
    </location>
</feature>
<keyword evidence="3" id="KW-1185">Reference proteome</keyword>
<dbReference type="AlphaFoldDB" id="A0A4P9Y629"/>
<sequence>MPRFTRVQMGYVRQLVKQSWGLTPCPLTCPVCKDVLPIQEWKMYVSRDLAEQYQTLNRPFRPFLRYCSSCASPVEVIPPPLHLDLEGDKGDERKRVTDQVTRDLHHRLSLPIPGKEGDERVTPSHLCDLLQRRIQDLSAHRRKESMKRSAKGSKEECFQALALSSPSKRKRGETAQGTPDSTCDVPLLNQGKREASKLARKALDDCLDLEVRIIQRLSTLETQEVSWRKAQFLRISLYPRSTWLYDHPSHSPMTAWMLAYSVACNTKMCLQCGETTHHRSRTCQQYLEKRAKSRETRVTRLRLRSRFHILFPPSPFLEYVRMIPLNLEETDVGSGNSSASESDHDDMRDAASTQLSRGSSGRLKRSKTKVVEFREQVPEAGVPDVERILTRRISLRLPSLPPNPPEPPETE</sequence>
<proteinExistence type="predicted"/>
<evidence type="ECO:0000313" key="3">
    <source>
        <dbReference type="Proteomes" id="UP000267251"/>
    </source>
</evidence>